<organism evidence="9 10">
    <name type="scientific">Sulfidibacter corallicola</name>
    <dbReference type="NCBI Taxonomy" id="2818388"/>
    <lineage>
        <taxon>Bacteria</taxon>
        <taxon>Pseudomonadati</taxon>
        <taxon>Acidobacteriota</taxon>
        <taxon>Holophagae</taxon>
        <taxon>Acanthopleuribacterales</taxon>
        <taxon>Acanthopleuribacteraceae</taxon>
        <taxon>Sulfidibacter</taxon>
    </lineage>
</organism>
<dbReference type="InterPro" id="IPR039425">
    <property type="entry name" value="RNA_pol_sigma-70-like"/>
</dbReference>
<comment type="similarity">
    <text evidence="1 6">Belongs to the sigma-70 factor family. ECF subfamily.</text>
</comment>
<keyword evidence="10" id="KW-1185">Reference proteome</keyword>
<feature type="domain" description="RNA polymerase sigma-70 region 2" evidence="7">
    <location>
        <begin position="27"/>
        <end position="86"/>
    </location>
</feature>
<keyword evidence="2 6" id="KW-0805">Transcription regulation</keyword>
<dbReference type="RefSeq" id="WP_237380214.1">
    <property type="nucleotide sequence ID" value="NZ_CP071793.1"/>
</dbReference>
<dbReference type="GO" id="GO:0003677">
    <property type="term" value="F:DNA binding"/>
    <property type="evidence" value="ECO:0007669"/>
    <property type="project" value="UniProtKB-KW"/>
</dbReference>
<evidence type="ECO:0000259" key="8">
    <source>
        <dbReference type="Pfam" id="PF08281"/>
    </source>
</evidence>
<dbReference type="PANTHER" id="PTHR43133:SF8">
    <property type="entry name" value="RNA POLYMERASE SIGMA FACTOR HI_1459-RELATED"/>
    <property type="match status" value="1"/>
</dbReference>
<dbReference type="Gene3D" id="1.10.10.10">
    <property type="entry name" value="Winged helix-like DNA-binding domain superfamily/Winged helix DNA-binding domain"/>
    <property type="match status" value="1"/>
</dbReference>
<evidence type="ECO:0000256" key="5">
    <source>
        <dbReference type="ARBA" id="ARBA00023163"/>
    </source>
</evidence>
<keyword evidence="3 6" id="KW-0731">Sigma factor</keyword>
<dbReference type="InterPro" id="IPR014284">
    <property type="entry name" value="RNA_pol_sigma-70_dom"/>
</dbReference>
<dbReference type="GO" id="GO:0016987">
    <property type="term" value="F:sigma factor activity"/>
    <property type="evidence" value="ECO:0007669"/>
    <property type="project" value="UniProtKB-KW"/>
</dbReference>
<dbReference type="InterPro" id="IPR013325">
    <property type="entry name" value="RNA_pol_sigma_r2"/>
</dbReference>
<dbReference type="InterPro" id="IPR007627">
    <property type="entry name" value="RNA_pol_sigma70_r2"/>
</dbReference>
<dbReference type="Pfam" id="PF04542">
    <property type="entry name" value="Sigma70_r2"/>
    <property type="match status" value="1"/>
</dbReference>
<dbReference type="NCBIfam" id="TIGR02937">
    <property type="entry name" value="sigma70-ECF"/>
    <property type="match status" value="1"/>
</dbReference>
<dbReference type="InterPro" id="IPR000838">
    <property type="entry name" value="RNA_pol_sigma70_ECF_CS"/>
</dbReference>
<feature type="domain" description="RNA polymerase sigma factor 70 region 4 type 2" evidence="8">
    <location>
        <begin position="142"/>
        <end position="194"/>
    </location>
</feature>
<proteinExistence type="inferred from homology"/>
<reference evidence="9" key="1">
    <citation type="submission" date="2021-03" db="EMBL/GenBank/DDBJ databases">
        <title>Acanthopleuribacteraceae sp. M133.</title>
        <authorList>
            <person name="Wang G."/>
        </authorList>
    </citation>
    <scope>NUCLEOTIDE SEQUENCE</scope>
    <source>
        <strain evidence="9">M133</strain>
    </source>
</reference>
<evidence type="ECO:0000256" key="1">
    <source>
        <dbReference type="ARBA" id="ARBA00010641"/>
    </source>
</evidence>
<keyword evidence="5 6" id="KW-0804">Transcription</keyword>
<dbReference type="AlphaFoldDB" id="A0A8A4TLP2"/>
<dbReference type="CDD" id="cd06171">
    <property type="entry name" value="Sigma70_r4"/>
    <property type="match status" value="1"/>
</dbReference>
<protein>
    <recommendedName>
        <fullName evidence="6">RNA polymerase sigma factor</fullName>
    </recommendedName>
</protein>
<dbReference type="GO" id="GO:0006352">
    <property type="term" value="P:DNA-templated transcription initiation"/>
    <property type="evidence" value="ECO:0007669"/>
    <property type="project" value="InterPro"/>
</dbReference>
<dbReference type="PROSITE" id="PS01063">
    <property type="entry name" value="SIGMA70_ECF"/>
    <property type="match status" value="1"/>
</dbReference>
<dbReference type="SUPFAM" id="SSF88946">
    <property type="entry name" value="Sigma2 domain of RNA polymerase sigma factors"/>
    <property type="match status" value="1"/>
</dbReference>
<dbReference type="Pfam" id="PF08281">
    <property type="entry name" value="Sigma70_r4_2"/>
    <property type="match status" value="1"/>
</dbReference>
<evidence type="ECO:0000256" key="6">
    <source>
        <dbReference type="RuleBase" id="RU000716"/>
    </source>
</evidence>
<dbReference type="InterPro" id="IPR013324">
    <property type="entry name" value="RNA_pol_sigma_r3/r4-like"/>
</dbReference>
<accession>A0A8A4TLP2</accession>
<dbReference type="EMBL" id="CP071793">
    <property type="protein sequence ID" value="QTD50483.1"/>
    <property type="molecule type" value="Genomic_DNA"/>
</dbReference>
<dbReference type="KEGG" id="scor:J3U87_33280"/>
<keyword evidence="4 6" id="KW-0238">DNA-binding</keyword>
<evidence type="ECO:0000313" key="9">
    <source>
        <dbReference type="EMBL" id="QTD50483.1"/>
    </source>
</evidence>
<evidence type="ECO:0000256" key="3">
    <source>
        <dbReference type="ARBA" id="ARBA00023082"/>
    </source>
</evidence>
<evidence type="ECO:0000259" key="7">
    <source>
        <dbReference type="Pfam" id="PF04542"/>
    </source>
</evidence>
<evidence type="ECO:0000256" key="2">
    <source>
        <dbReference type="ARBA" id="ARBA00023015"/>
    </source>
</evidence>
<dbReference type="InterPro" id="IPR036388">
    <property type="entry name" value="WH-like_DNA-bd_sf"/>
</dbReference>
<evidence type="ECO:0000313" key="10">
    <source>
        <dbReference type="Proteomes" id="UP000663929"/>
    </source>
</evidence>
<gene>
    <name evidence="9" type="ORF">J3U87_33280</name>
</gene>
<sequence>MTRDENESYHLARDADIRALFLSDYERILLFLRSRNLNKSDAEEILQEAFLKAFVAIRSGKVQKPTRAWIFTIVDNTRKNWIRNATAQKRSGNLTPENATARRRNGNLTLEPEAVGEPHNLSVVPSGITSPHQFIVNKEDIRRLQRATEQLPRKMRLCFVMYFFHDRKYREIAAILDVKIDTVKSQINQARKKIRQYWEEDVNQEEPV</sequence>
<dbReference type="SUPFAM" id="SSF88659">
    <property type="entry name" value="Sigma3 and sigma4 domains of RNA polymerase sigma factors"/>
    <property type="match status" value="1"/>
</dbReference>
<dbReference type="PANTHER" id="PTHR43133">
    <property type="entry name" value="RNA POLYMERASE ECF-TYPE SIGMA FACTO"/>
    <property type="match status" value="1"/>
</dbReference>
<evidence type="ECO:0000256" key="4">
    <source>
        <dbReference type="ARBA" id="ARBA00023125"/>
    </source>
</evidence>
<dbReference type="Proteomes" id="UP000663929">
    <property type="component" value="Chromosome"/>
</dbReference>
<name>A0A8A4TLP2_SULCO</name>
<dbReference type="Gene3D" id="1.10.1740.10">
    <property type="match status" value="1"/>
</dbReference>
<dbReference type="InterPro" id="IPR013249">
    <property type="entry name" value="RNA_pol_sigma70_r4_t2"/>
</dbReference>